<dbReference type="Gene3D" id="3.40.50.10210">
    <property type="match status" value="1"/>
</dbReference>
<feature type="active site" description="Proton acceptor" evidence="10">
    <location>
        <position position="317"/>
    </location>
</feature>
<evidence type="ECO:0000256" key="4">
    <source>
        <dbReference type="ARBA" id="ARBA00015486"/>
    </source>
</evidence>
<dbReference type="Pfam" id="PF02277">
    <property type="entry name" value="DBI_PRT"/>
    <property type="match status" value="1"/>
</dbReference>
<gene>
    <name evidence="10" type="primary">cobT</name>
    <name evidence="11" type="ORF">DFQ59_101795</name>
</gene>
<dbReference type="InterPro" id="IPR017846">
    <property type="entry name" value="Nict_dMeBzImd_PRibTrfase_bact"/>
</dbReference>
<dbReference type="PANTHER" id="PTHR43463:SF1">
    <property type="entry name" value="NICOTINATE-NUCLEOTIDE--DIMETHYLBENZIMIDAZOLE PHOSPHORIBOSYLTRANSFERASE"/>
    <property type="match status" value="1"/>
</dbReference>
<dbReference type="InterPro" id="IPR036087">
    <property type="entry name" value="Nict_dMeBzImd_PRibTrfase_sf"/>
</dbReference>
<keyword evidence="12" id="KW-1185">Reference proteome</keyword>
<dbReference type="UniPathway" id="UPA00061">
    <property type="reaction ID" value="UER00516"/>
</dbReference>
<evidence type="ECO:0000313" key="11">
    <source>
        <dbReference type="EMBL" id="RCX33491.1"/>
    </source>
</evidence>
<evidence type="ECO:0000313" key="12">
    <source>
        <dbReference type="Proteomes" id="UP000252707"/>
    </source>
</evidence>
<comment type="similarity">
    <text evidence="2 10">Belongs to the CobT family.</text>
</comment>
<dbReference type="PANTHER" id="PTHR43463">
    <property type="entry name" value="NICOTINATE-NUCLEOTIDE--DIMETHYLBENZIMIDAZOLE PHOSPHORIBOSYLTRANSFERASE"/>
    <property type="match status" value="1"/>
</dbReference>
<dbReference type="EMBL" id="QPJY01000001">
    <property type="protein sequence ID" value="RCX33491.1"/>
    <property type="molecule type" value="Genomic_DNA"/>
</dbReference>
<dbReference type="Proteomes" id="UP000252707">
    <property type="component" value="Unassembled WGS sequence"/>
</dbReference>
<dbReference type="GO" id="GO:0008939">
    <property type="term" value="F:nicotinate-nucleotide-dimethylbenzimidazole phosphoribosyltransferase activity"/>
    <property type="evidence" value="ECO:0007669"/>
    <property type="project" value="UniProtKB-UniRule"/>
</dbReference>
<evidence type="ECO:0000256" key="8">
    <source>
        <dbReference type="ARBA" id="ARBA00030686"/>
    </source>
</evidence>
<dbReference type="FunFam" id="3.40.50.10210:FF:000001">
    <property type="entry name" value="Nicotinate-nucleotide--dimethylbenzimidazole phosphoribosyltransferase"/>
    <property type="match status" value="1"/>
</dbReference>
<evidence type="ECO:0000256" key="3">
    <source>
        <dbReference type="ARBA" id="ARBA00011991"/>
    </source>
</evidence>
<sequence>MTPTWLEAPVHPVDEAAAAAAQARQARLTKPPGSLGELEAVAVRLAALQGRERPAAERVRMVVFAADHGVAASGVSAFPQAVTVQMVRNFAAGGAAISVLARALGAELEVVDVGTLEPPGELPGLVSARVGPGTANFQHQDAMTPAQLGAALEAGRAAVERAAVADCQLFIGGEMGIANTSAAAAVACALLAEDPSVLAGPGTGLDTAGVGRKVTVLREALARHGDLAAAPLEALRCFGGFELAALAGAFLACAQRGIPVLVDGFIAGVAALVVQRLRPETTPWLLFGHVSAEPGHRRVLEALGGRPLLDLGMRLGEGTGAAVAVPLLRLACALHSGMATFAEAGIAGG</sequence>
<dbReference type="CDD" id="cd02439">
    <property type="entry name" value="DMB-PRT_CobT"/>
    <property type="match status" value="1"/>
</dbReference>
<keyword evidence="6 10" id="KW-0328">Glycosyltransferase</keyword>
<accession>A0A369CIV8</accession>
<dbReference type="GO" id="GO:0009236">
    <property type="term" value="P:cobalamin biosynthetic process"/>
    <property type="evidence" value="ECO:0007669"/>
    <property type="project" value="UniProtKB-UniRule"/>
</dbReference>
<dbReference type="NCBIfam" id="NF000996">
    <property type="entry name" value="PRK00105.1"/>
    <property type="match status" value="1"/>
</dbReference>
<name>A0A369CIV8_9GAMM</name>
<evidence type="ECO:0000256" key="2">
    <source>
        <dbReference type="ARBA" id="ARBA00007110"/>
    </source>
</evidence>
<dbReference type="Gene3D" id="1.10.1610.10">
    <property type="match status" value="1"/>
</dbReference>
<proteinExistence type="inferred from homology"/>
<evidence type="ECO:0000256" key="6">
    <source>
        <dbReference type="ARBA" id="ARBA00022676"/>
    </source>
</evidence>
<protein>
    <recommendedName>
        <fullName evidence="4 10">Nicotinate-nucleotide--dimethylbenzimidazole phosphoribosyltransferase</fullName>
        <shortName evidence="10">NN:DBI PRT</shortName>
        <ecNumber evidence="3 10">2.4.2.21</ecNumber>
    </recommendedName>
    <alternativeName>
        <fullName evidence="8 10">N(1)-alpha-phosphoribosyltransferase</fullName>
    </alternativeName>
</protein>
<comment type="caution">
    <text evidence="11">The sequence shown here is derived from an EMBL/GenBank/DDBJ whole genome shotgun (WGS) entry which is preliminary data.</text>
</comment>
<dbReference type="InterPro" id="IPR003200">
    <property type="entry name" value="Nict_dMeBzImd_PRibTrfase"/>
</dbReference>
<keyword evidence="5 10" id="KW-0169">Cobalamin biosynthesis</keyword>
<dbReference type="InterPro" id="IPR023195">
    <property type="entry name" value="Nict_dMeBzImd_PRibTrfase_N"/>
</dbReference>
<organism evidence="11 12">
    <name type="scientific">Thioalbus denitrificans</name>
    <dbReference type="NCBI Taxonomy" id="547122"/>
    <lineage>
        <taxon>Bacteria</taxon>
        <taxon>Pseudomonadati</taxon>
        <taxon>Pseudomonadota</taxon>
        <taxon>Gammaproteobacteria</taxon>
        <taxon>Chromatiales</taxon>
        <taxon>Ectothiorhodospiraceae</taxon>
        <taxon>Thioalbus</taxon>
    </lineage>
</organism>
<dbReference type="RefSeq" id="WP_114278321.1">
    <property type="nucleotide sequence ID" value="NZ_QPJY01000001.1"/>
</dbReference>
<comment type="pathway">
    <text evidence="1 10">Nucleoside biosynthesis; alpha-ribazole biosynthesis; alpha-ribazole from 5,6-dimethylbenzimidazole: step 1/2.</text>
</comment>
<dbReference type="AlphaFoldDB" id="A0A369CIV8"/>
<evidence type="ECO:0000256" key="5">
    <source>
        <dbReference type="ARBA" id="ARBA00022573"/>
    </source>
</evidence>
<dbReference type="OrthoDB" id="9781491at2"/>
<dbReference type="NCBIfam" id="TIGR03160">
    <property type="entry name" value="cobT_DBIPRT"/>
    <property type="match status" value="1"/>
</dbReference>
<evidence type="ECO:0000256" key="7">
    <source>
        <dbReference type="ARBA" id="ARBA00022679"/>
    </source>
</evidence>
<reference evidence="11 12" key="1">
    <citation type="submission" date="2018-07" db="EMBL/GenBank/DDBJ databases">
        <title>Genomic Encyclopedia of Type Strains, Phase IV (KMG-IV): sequencing the most valuable type-strain genomes for metagenomic binning, comparative biology and taxonomic classification.</title>
        <authorList>
            <person name="Goeker M."/>
        </authorList>
    </citation>
    <scope>NUCLEOTIDE SEQUENCE [LARGE SCALE GENOMIC DNA]</scope>
    <source>
        <strain evidence="11 12">DSM 26407</strain>
    </source>
</reference>
<comment type="catalytic activity">
    <reaction evidence="9 10">
        <text>5,6-dimethylbenzimidazole + nicotinate beta-D-ribonucleotide = alpha-ribazole 5'-phosphate + nicotinate + H(+)</text>
        <dbReference type="Rhea" id="RHEA:11196"/>
        <dbReference type="ChEBI" id="CHEBI:15378"/>
        <dbReference type="ChEBI" id="CHEBI:15890"/>
        <dbReference type="ChEBI" id="CHEBI:32544"/>
        <dbReference type="ChEBI" id="CHEBI:57502"/>
        <dbReference type="ChEBI" id="CHEBI:57918"/>
        <dbReference type="EC" id="2.4.2.21"/>
    </reaction>
</comment>
<comment type="function">
    <text evidence="10">Catalyzes the synthesis of alpha-ribazole-5'-phosphate from nicotinate mononucleotide (NAMN) and 5,6-dimethylbenzimidazole (DMB).</text>
</comment>
<evidence type="ECO:0000256" key="1">
    <source>
        <dbReference type="ARBA" id="ARBA00005049"/>
    </source>
</evidence>
<keyword evidence="7 10" id="KW-0808">Transferase</keyword>
<evidence type="ECO:0000256" key="10">
    <source>
        <dbReference type="HAMAP-Rule" id="MF_00230"/>
    </source>
</evidence>
<dbReference type="SUPFAM" id="SSF52733">
    <property type="entry name" value="Nicotinate mononucleotide:5,6-dimethylbenzimidazole phosphoribosyltransferase (CobT)"/>
    <property type="match status" value="1"/>
</dbReference>
<dbReference type="EC" id="2.4.2.21" evidence="3 10"/>
<evidence type="ECO:0000256" key="9">
    <source>
        <dbReference type="ARBA" id="ARBA00047340"/>
    </source>
</evidence>
<dbReference type="HAMAP" id="MF_00230">
    <property type="entry name" value="CobT"/>
    <property type="match status" value="1"/>
</dbReference>